<feature type="transmembrane region" description="Helical" evidence="2">
    <location>
        <begin position="169"/>
        <end position="186"/>
    </location>
</feature>
<dbReference type="InterPro" id="IPR019286">
    <property type="entry name" value="DUF2339_TM"/>
</dbReference>
<proteinExistence type="predicted"/>
<feature type="transmembrane region" description="Helical" evidence="2">
    <location>
        <begin position="681"/>
        <end position="703"/>
    </location>
</feature>
<organism evidence="3 4">
    <name type="scientific">Methylomonas subterranea</name>
    <dbReference type="NCBI Taxonomy" id="2952225"/>
    <lineage>
        <taxon>Bacteria</taxon>
        <taxon>Pseudomonadati</taxon>
        <taxon>Pseudomonadota</taxon>
        <taxon>Gammaproteobacteria</taxon>
        <taxon>Methylococcales</taxon>
        <taxon>Methylococcaceae</taxon>
        <taxon>Methylomonas</taxon>
    </lineage>
</organism>
<feature type="transmembrane region" description="Helical" evidence="2">
    <location>
        <begin position="635"/>
        <end position="654"/>
    </location>
</feature>
<dbReference type="Pfam" id="PF10101">
    <property type="entry name" value="DUF2339"/>
    <property type="match status" value="1"/>
</dbReference>
<feature type="transmembrane region" description="Helical" evidence="2">
    <location>
        <begin position="303"/>
        <end position="322"/>
    </location>
</feature>
<evidence type="ECO:0000313" key="3">
    <source>
        <dbReference type="EMBL" id="MCQ8105705.1"/>
    </source>
</evidence>
<dbReference type="RefSeq" id="WP_256603724.1">
    <property type="nucleotide sequence ID" value="NZ_JANIBJ010000035.1"/>
</dbReference>
<feature type="transmembrane region" description="Helical" evidence="2">
    <location>
        <begin position="778"/>
        <end position="796"/>
    </location>
</feature>
<feature type="transmembrane region" description="Helical" evidence="2">
    <location>
        <begin position="576"/>
        <end position="598"/>
    </location>
</feature>
<evidence type="ECO:0000256" key="1">
    <source>
        <dbReference type="SAM" id="MobiDB-lite"/>
    </source>
</evidence>
<protein>
    <submittedName>
        <fullName evidence="3">DUF2339 domain-containing protein</fullName>
    </submittedName>
</protein>
<feature type="transmembrane region" description="Helical" evidence="2">
    <location>
        <begin position="610"/>
        <end position="628"/>
    </location>
</feature>
<feature type="compositionally biased region" description="Low complexity" evidence="1">
    <location>
        <begin position="81"/>
        <end position="93"/>
    </location>
</feature>
<dbReference type="PANTHER" id="PTHR38434:SF1">
    <property type="entry name" value="BLL2549 PROTEIN"/>
    <property type="match status" value="1"/>
</dbReference>
<dbReference type="PANTHER" id="PTHR38434">
    <property type="entry name" value="BLL2549 PROTEIN"/>
    <property type="match status" value="1"/>
</dbReference>
<feature type="transmembrane region" description="Helical" evidence="2">
    <location>
        <begin position="327"/>
        <end position="345"/>
    </location>
</feature>
<feature type="transmembrane region" description="Helical" evidence="2">
    <location>
        <begin position="351"/>
        <end position="376"/>
    </location>
</feature>
<feature type="transmembrane region" description="Helical" evidence="2">
    <location>
        <begin position="747"/>
        <end position="766"/>
    </location>
</feature>
<feature type="transmembrane region" description="Helical" evidence="2">
    <location>
        <begin position="715"/>
        <end position="735"/>
    </location>
</feature>
<evidence type="ECO:0000313" key="4">
    <source>
        <dbReference type="Proteomes" id="UP001524499"/>
    </source>
</evidence>
<reference evidence="3 4" key="1">
    <citation type="submission" date="2022-07" db="EMBL/GenBank/DDBJ databases">
        <title>Methylomonas rivi sp. nov., Methylomonas rosea sp. nov., Methylomonas aureus sp. nov. and Methylomonas subterranea sp. nov., four novel methanotrophs isolated from a freshwater creek and the deep terrestrial subsurface.</title>
        <authorList>
            <person name="Abin C."/>
            <person name="Sankaranarayanan K."/>
            <person name="Garner C."/>
            <person name="Sindelar R."/>
            <person name="Kotary K."/>
            <person name="Garner R."/>
            <person name="Barclay S."/>
            <person name="Lawson P."/>
            <person name="Krumholz L."/>
        </authorList>
    </citation>
    <scope>NUCLEOTIDE SEQUENCE [LARGE SCALE GENOMIC DNA]</scope>
    <source>
        <strain evidence="3 4">SURF-2</strain>
    </source>
</reference>
<feature type="transmembrane region" description="Helical" evidence="2">
    <location>
        <begin position="441"/>
        <end position="459"/>
    </location>
</feature>
<feature type="transmembrane region" description="Helical" evidence="2">
    <location>
        <begin position="278"/>
        <end position="297"/>
    </location>
</feature>
<evidence type="ECO:0000256" key="2">
    <source>
        <dbReference type="SAM" id="Phobius"/>
    </source>
</evidence>
<feature type="transmembrane region" description="Helical" evidence="2">
    <location>
        <begin position="411"/>
        <end position="432"/>
    </location>
</feature>
<feature type="compositionally biased region" description="Pro residues" evidence="1">
    <location>
        <begin position="67"/>
        <end position="80"/>
    </location>
</feature>
<feature type="transmembrane region" description="Helical" evidence="2">
    <location>
        <begin position="255"/>
        <end position="273"/>
    </location>
</feature>
<keyword evidence="2" id="KW-0472">Membrane</keyword>
<dbReference type="EMBL" id="JANIBJ010000035">
    <property type="protein sequence ID" value="MCQ8105705.1"/>
    <property type="molecule type" value="Genomic_DNA"/>
</dbReference>
<feature type="transmembrane region" description="Helical" evidence="2">
    <location>
        <begin position="383"/>
        <end position="405"/>
    </location>
</feature>
<keyword evidence="4" id="KW-1185">Reference proteome</keyword>
<keyword evidence="2" id="KW-0812">Transmembrane</keyword>
<feature type="region of interest" description="Disordered" evidence="1">
    <location>
        <begin position="63"/>
        <end position="93"/>
    </location>
</feature>
<feature type="transmembrane region" description="Helical" evidence="2">
    <location>
        <begin position="802"/>
        <end position="822"/>
    </location>
</feature>
<feature type="transmembrane region" description="Helical" evidence="2">
    <location>
        <begin position="6"/>
        <end position="27"/>
    </location>
</feature>
<name>A0ABT1TJT5_9GAMM</name>
<comment type="caution">
    <text evidence="3">The sequence shown here is derived from an EMBL/GenBank/DDBJ whole genome shotgun (WGS) entry which is preliminary data.</text>
</comment>
<keyword evidence="2" id="KW-1133">Transmembrane helix</keyword>
<gene>
    <name evidence="3" type="ORF">NP590_16455</name>
</gene>
<feature type="transmembrane region" description="Helical" evidence="2">
    <location>
        <begin position="494"/>
        <end position="514"/>
    </location>
</feature>
<feature type="transmembrane region" description="Helical" evidence="2">
    <location>
        <begin position="198"/>
        <end position="218"/>
    </location>
</feature>
<accession>A0ABT1TJT5</accession>
<feature type="transmembrane region" description="Helical" evidence="2">
    <location>
        <begin position="230"/>
        <end position="249"/>
    </location>
</feature>
<sequence>MDDFWGFIIALAIMVPIAMVVILIMLLSRQQRHRDEIAQALRQIDAAIRQQSLQLRELLASAGATGAPPPASEIPPPPTPAVEAAASPAAEIPDTSEEITPADLAVEAETFELAPARDPWQQIDYPAAEPSRFELAARQILRQIWNWIIVGEGHRPEGASMEYAVASNWLLRIGVLILVTGIGFFLKYSIDNGLLGEQARVALTLLAGLGMIIGGVRLVGGQYHLFGQGLLGGGIAVLYFSVFAAFSFYHLLSVYPTFALMILVTASAASLAIRLDSMLVAIFAIIGGYCTPILLSTGQVNFVGLYTYMLLLGVGILGINWYKQWHLLNFLSFFFNYLLFFAALQKYQPGYFWQVFPFLAGFFVLYSTMVFLFCLVNRVKSTLLDLLALIVNAGIFFAAAHQLIADQYGQIWLALLTVALAGFYMGHVYYCLAKRIADRELLLSFIGLAAFFITITLPLLLSKQWLTVSWSLQAVLMLWMAGKMRSQFLRQLAYGLYLIVLFRFCFIDLADRYAIDGPAEQSLMSFLLGVLERAIGFGVPIASLGLAYRLTEKPAEAGALACDAGNDVPNRLEDNWLLRAILISAAVLLFVVLQLELYRGFGYLYPPLRLPMLTLVWLAAATVMLLRYLAAPGDWLLAILRLLVAGVLLKLLFFDLPSWDLSMGHTSPLDSVWTLRYGGQYSFRLALMRLLDFAAIIGFLWFACRRLPATDTPQAAIRQGFAGAALVLLFTFLSLEVNSLLSQYVPGLRAGGVSILWSAFALTLVFQGIRRKIRLFRLVGLGLFGLVAWKVFFMDLARLEQLYRILAFIVLGMLALGGAFFYMRYQQSFIAQTNDETPS</sequence>
<dbReference type="Proteomes" id="UP001524499">
    <property type="component" value="Unassembled WGS sequence"/>
</dbReference>